<accession>E4XIL2</accession>
<name>E4XIL2_OIKDI</name>
<dbReference type="GO" id="GO:0007165">
    <property type="term" value="P:signal transduction"/>
    <property type="evidence" value="ECO:0007669"/>
    <property type="project" value="InterPro"/>
</dbReference>
<protein>
    <recommendedName>
        <fullName evidence="2">TIR domain-containing protein</fullName>
    </recommendedName>
</protein>
<keyword evidence="1" id="KW-0812">Transmembrane</keyword>
<dbReference type="OrthoDB" id="10314578at2759"/>
<feature type="transmembrane region" description="Helical" evidence="1">
    <location>
        <begin position="123"/>
        <end position="145"/>
    </location>
</feature>
<proteinExistence type="predicted"/>
<dbReference type="AlphaFoldDB" id="E4XIL2"/>
<keyword evidence="1" id="KW-0472">Membrane</keyword>
<dbReference type="SUPFAM" id="SSF52200">
    <property type="entry name" value="Toll/Interleukin receptor TIR domain"/>
    <property type="match status" value="1"/>
</dbReference>
<keyword evidence="1" id="KW-1133">Transmembrane helix</keyword>
<evidence type="ECO:0000256" key="1">
    <source>
        <dbReference type="SAM" id="Phobius"/>
    </source>
</evidence>
<evidence type="ECO:0000313" key="4">
    <source>
        <dbReference type="Proteomes" id="UP000001307"/>
    </source>
</evidence>
<keyword evidence="4" id="KW-1185">Reference proteome</keyword>
<dbReference type="EMBL" id="FN653055">
    <property type="protein sequence ID" value="CBY10413.1"/>
    <property type="molecule type" value="Genomic_DNA"/>
</dbReference>
<organism evidence="3">
    <name type="scientific">Oikopleura dioica</name>
    <name type="common">Tunicate</name>
    <dbReference type="NCBI Taxonomy" id="34765"/>
    <lineage>
        <taxon>Eukaryota</taxon>
        <taxon>Metazoa</taxon>
        <taxon>Chordata</taxon>
        <taxon>Tunicata</taxon>
        <taxon>Appendicularia</taxon>
        <taxon>Copelata</taxon>
        <taxon>Oikopleuridae</taxon>
        <taxon>Oikopleura</taxon>
    </lineage>
</organism>
<dbReference type="Proteomes" id="UP000001307">
    <property type="component" value="Unassembled WGS sequence"/>
</dbReference>
<feature type="domain" description="TIR" evidence="2">
    <location>
        <begin position="169"/>
        <end position="305"/>
    </location>
</feature>
<evidence type="ECO:0000259" key="2">
    <source>
        <dbReference type="PROSITE" id="PS50104"/>
    </source>
</evidence>
<reference evidence="3" key="1">
    <citation type="journal article" date="2010" name="Science">
        <title>Plasticity of animal genome architecture unmasked by rapid evolution of a pelagic tunicate.</title>
        <authorList>
            <person name="Denoeud F."/>
            <person name="Henriet S."/>
            <person name="Mungpakdee S."/>
            <person name="Aury J.M."/>
            <person name="Da Silva C."/>
            <person name="Brinkmann H."/>
            <person name="Mikhaleva J."/>
            <person name="Olsen L.C."/>
            <person name="Jubin C."/>
            <person name="Canestro C."/>
            <person name="Bouquet J.M."/>
            <person name="Danks G."/>
            <person name="Poulain J."/>
            <person name="Campsteijn C."/>
            <person name="Adamski M."/>
            <person name="Cross I."/>
            <person name="Yadetie F."/>
            <person name="Muffato M."/>
            <person name="Louis A."/>
            <person name="Butcher S."/>
            <person name="Tsagkogeorga G."/>
            <person name="Konrad A."/>
            <person name="Singh S."/>
            <person name="Jensen M.F."/>
            <person name="Cong E.H."/>
            <person name="Eikeseth-Otteraa H."/>
            <person name="Noel B."/>
            <person name="Anthouard V."/>
            <person name="Porcel B.M."/>
            <person name="Kachouri-Lafond R."/>
            <person name="Nishino A."/>
            <person name="Ugolini M."/>
            <person name="Chourrout P."/>
            <person name="Nishida H."/>
            <person name="Aasland R."/>
            <person name="Huzurbazar S."/>
            <person name="Westhof E."/>
            <person name="Delsuc F."/>
            <person name="Lehrach H."/>
            <person name="Reinhardt R."/>
            <person name="Weissenbach J."/>
            <person name="Roy S.W."/>
            <person name="Artiguenave F."/>
            <person name="Postlethwait J.H."/>
            <person name="Manak J.R."/>
            <person name="Thompson E.M."/>
            <person name="Jaillon O."/>
            <person name="Du Pasquier L."/>
            <person name="Boudinot P."/>
            <person name="Liberles D.A."/>
            <person name="Volff J.N."/>
            <person name="Philippe H."/>
            <person name="Lenhard B."/>
            <person name="Roest Crollius H."/>
            <person name="Wincker P."/>
            <person name="Chourrout D."/>
        </authorList>
    </citation>
    <scope>NUCLEOTIDE SEQUENCE [LARGE SCALE GENOMIC DNA]</scope>
</reference>
<dbReference type="InParanoid" id="E4XIL2"/>
<dbReference type="InterPro" id="IPR000157">
    <property type="entry name" value="TIR_dom"/>
</dbReference>
<gene>
    <name evidence="3" type="ORF">GSOID_T00012436001</name>
</gene>
<evidence type="ECO:0000313" key="3">
    <source>
        <dbReference type="EMBL" id="CBY10413.1"/>
    </source>
</evidence>
<sequence>MHTSELFGYCESDSFLEEPLQEVRLLTDIVLTCYCPEDAESCQVTWTYFCKENYIAGFGESLIISREHYDEISSVYEYVFDEEIELLPVICNIQTNETRRQGWLINLDVDYEGPKIEGTGASAAATGVTWAIGLILIIFLVLFLVKHCMTTAKLWWKDRQARKSDKGDKEIDIFLSATYHDRFLIKELSKDLDSLGYTVESSTESIIQGDHLTSEFTEMIKSAKVFIYIMSAGLVKRIDEKIGEEEITDDSFESFLHKGLEQIQSICKENQIKQVIITVYAQQEGHKPLPTEHELKIKQELEEKLKVVGKVPIVSFSEDFMEVLKVGEELEQSNPNGPYGIDQDYRKSVDKLRKGSRELSLIFFDKWVLS</sequence>
<dbReference type="PROSITE" id="PS50104">
    <property type="entry name" value="TIR"/>
    <property type="match status" value="1"/>
</dbReference>
<dbReference type="InterPro" id="IPR035897">
    <property type="entry name" value="Toll_tir_struct_dom_sf"/>
</dbReference>
<dbReference type="Gene3D" id="3.40.50.10140">
    <property type="entry name" value="Toll/interleukin-1 receptor homology (TIR) domain"/>
    <property type="match status" value="1"/>
</dbReference>